<proteinExistence type="predicted"/>
<evidence type="ECO:0000313" key="4">
    <source>
        <dbReference type="Proteomes" id="UP000231426"/>
    </source>
</evidence>
<keyword evidence="1" id="KW-0812">Transmembrane</keyword>
<organism evidence="3 4">
    <name type="scientific">Candidatus Magasanikbacteria bacterium CG10_big_fil_rev_8_21_14_0_10_36_32</name>
    <dbReference type="NCBI Taxonomy" id="1974646"/>
    <lineage>
        <taxon>Bacteria</taxon>
        <taxon>Candidatus Magasanikiibacteriota</taxon>
    </lineage>
</organism>
<evidence type="ECO:0000259" key="2">
    <source>
        <dbReference type="Pfam" id="PF18153"/>
    </source>
</evidence>
<evidence type="ECO:0000256" key="1">
    <source>
        <dbReference type="SAM" id="Phobius"/>
    </source>
</evidence>
<reference evidence="4" key="1">
    <citation type="submission" date="2017-09" db="EMBL/GenBank/DDBJ databases">
        <title>Depth-based differentiation of microbial function through sediment-hosted aquifers and enrichment of novel symbionts in the deep terrestrial subsurface.</title>
        <authorList>
            <person name="Probst A.J."/>
            <person name="Ladd B."/>
            <person name="Jarett J.K."/>
            <person name="Geller-Mcgrath D.E."/>
            <person name="Sieber C.M.K."/>
            <person name="Emerson J.B."/>
            <person name="Anantharaman K."/>
            <person name="Thomas B.C."/>
            <person name="Malmstrom R."/>
            <person name="Stieglmeier M."/>
            <person name="Klingl A."/>
            <person name="Woyke T."/>
            <person name="Ryan C.M."/>
            <person name="Banfield J.F."/>
        </authorList>
    </citation>
    <scope>NUCLEOTIDE SEQUENCE [LARGE SCALE GENOMIC DNA]</scope>
</reference>
<accession>A0A2M6W7B0</accession>
<dbReference type="Pfam" id="PF18153">
    <property type="entry name" value="Cap15_CD_rec"/>
    <property type="match status" value="1"/>
</dbReference>
<feature type="transmembrane region" description="Helical" evidence="1">
    <location>
        <begin position="7"/>
        <end position="26"/>
    </location>
</feature>
<keyword evidence="1" id="KW-1133">Transmembrane helix</keyword>
<name>A0A2M6W7B0_9BACT</name>
<dbReference type="AlphaFoldDB" id="A0A2M6W7B0"/>
<protein>
    <recommendedName>
        <fullName evidence="2">CD-NTase-associated protein 15 domain-containing protein</fullName>
    </recommendedName>
</protein>
<comment type="caution">
    <text evidence="3">The sequence shown here is derived from an EMBL/GenBank/DDBJ whole genome shotgun (WGS) entry which is preliminary data.</text>
</comment>
<keyword evidence="1" id="KW-0472">Membrane</keyword>
<feature type="domain" description="CD-NTase-associated protein 15" evidence="2">
    <location>
        <begin position="78"/>
        <end position="196"/>
    </location>
</feature>
<feature type="transmembrane region" description="Helical" evidence="1">
    <location>
        <begin position="41"/>
        <end position="63"/>
    </location>
</feature>
<dbReference type="EMBL" id="PFBV01000003">
    <property type="protein sequence ID" value="PIT88664.1"/>
    <property type="molecule type" value="Genomic_DNA"/>
</dbReference>
<evidence type="ECO:0000313" key="3">
    <source>
        <dbReference type="EMBL" id="PIT88664.1"/>
    </source>
</evidence>
<sequence>MKINFKFYIYFVLVALIPAVWLANLLQSGLEQASWSAIKQLAVWGVIQAPTTIVIIVFLFFIYESALWRIWPFKFIHRVPNINGRYRGEIESSVNGGQKYPTVIEIRQTLLNVSLSLFTERSSSYSALANLIKNEHGGWTLNYIYRNTPRTMSTDIDMRMHEGCAMLNLLKDDIQRLEGSYYNDSRERGTYGKIVCALENKDRIGHF</sequence>
<gene>
    <name evidence="3" type="ORF">COU29_02765</name>
</gene>
<dbReference type="Proteomes" id="UP000231426">
    <property type="component" value="Unassembled WGS sequence"/>
</dbReference>
<dbReference type="InterPro" id="IPR041208">
    <property type="entry name" value="Cap15"/>
</dbReference>